<dbReference type="FunFam" id="1.10.287.130:FF:000001">
    <property type="entry name" value="Two-component sensor histidine kinase"/>
    <property type="match status" value="1"/>
</dbReference>
<keyword evidence="5" id="KW-0418">Kinase</keyword>
<dbReference type="SUPFAM" id="SSF55874">
    <property type="entry name" value="ATPase domain of HSP90 chaperone/DNA topoisomerase II/histidine kinase"/>
    <property type="match status" value="1"/>
</dbReference>
<dbReference type="Gene3D" id="1.10.287.130">
    <property type="match status" value="1"/>
</dbReference>
<reference evidence="12" key="1">
    <citation type="submission" date="2021-01" db="EMBL/GenBank/DDBJ databases">
        <title>Genome seq and assembly of Tabrizicola sp. KVB23.</title>
        <authorList>
            <person name="Chhetri G."/>
        </authorList>
    </citation>
    <scope>NUCLEOTIDE SEQUENCE</scope>
    <source>
        <strain evidence="12">KVB23</strain>
    </source>
</reference>
<evidence type="ECO:0000313" key="12">
    <source>
        <dbReference type="EMBL" id="MBL4929497.1"/>
    </source>
</evidence>
<dbReference type="EMBL" id="JAESVP010000008">
    <property type="protein sequence ID" value="MBL4929497.1"/>
    <property type="molecule type" value="Genomic_DNA"/>
</dbReference>
<evidence type="ECO:0000256" key="6">
    <source>
        <dbReference type="ARBA" id="ARBA00023012"/>
    </source>
</evidence>
<feature type="domain" description="PAS" evidence="10">
    <location>
        <begin position="54"/>
        <end position="113"/>
    </location>
</feature>
<dbReference type="CDD" id="cd00082">
    <property type="entry name" value="HisKA"/>
    <property type="match status" value="1"/>
</dbReference>
<dbReference type="Pfam" id="PF13426">
    <property type="entry name" value="PAS_9"/>
    <property type="match status" value="1"/>
</dbReference>
<dbReference type="Pfam" id="PF02518">
    <property type="entry name" value="HATPase_c"/>
    <property type="match status" value="1"/>
</dbReference>
<evidence type="ECO:0000259" key="10">
    <source>
        <dbReference type="PROSITE" id="PS50112"/>
    </source>
</evidence>
<dbReference type="InterPro" id="IPR004358">
    <property type="entry name" value="Sig_transdc_His_kin-like_C"/>
</dbReference>
<evidence type="ECO:0000256" key="4">
    <source>
        <dbReference type="ARBA" id="ARBA00022679"/>
    </source>
</evidence>
<dbReference type="InterPro" id="IPR036097">
    <property type="entry name" value="HisK_dim/P_sf"/>
</dbReference>
<keyword evidence="8" id="KW-0812">Transmembrane</keyword>
<dbReference type="InterPro" id="IPR003594">
    <property type="entry name" value="HATPase_dom"/>
</dbReference>
<evidence type="ECO:0000256" key="5">
    <source>
        <dbReference type="ARBA" id="ARBA00022777"/>
    </source>
</evidence>
<evidence type="ECO:0000256" key="2">
    <source>
        <dbReference type="ARBA" id="ARBA00012438"/>
    </source>
</evidence>
<organism evidence="12 13">
    <name type="scientific">Fuscibacter oryzae</name>
    <dbReference type="NCBI Taxonomy" id="2803939"/>
    <lineage>
        <taxon>Bacteria</taxon>
        <taxon>Pseudomonadati</taxon>
        <taxon>Pseudomonadota</taxon>
        <taxon>Alphaproteobacteria</taxon>
        <taxon>Rhodobacterales</taxon>
        <taxon>Paracoccaceae</taxon>
        <taxon>Fuscibacter</taxon>
    </lineage>
</organism>
<dbReference type="InterPro" id="IPR003661">
    <property type="entry name" value="HisK_dim/P_dom"/>
</dbReference>
<dbReference type="PROSITE" id="PS50109">
    <property type="entry name" value="HIS_KIN"/>
    <property type="match status" value="1"/>
</dbReference>
<dbReference type="SUPFAM" id="SSF55785">
    <property type="entry name" value="PYP-like sensor domain (PAS domain)"/>
    <property type="match status" value="2"/>
</dbReference>
<dbReference type="Gene3D" id="3.30.565.10">
    <property type="entry name" value="Histidine kinase-like ATPase, C-terminal domain"/>
    <property type="match status" value="1"/>
</dbReference>
<comment type="catalytic activity">
    <reaction evidence="1">
        <text>ATP + protein L-histidine = ADP + protein N-phospho-L-histidine.</text>
        <dbReference type="EC" id="2.7.13.3"/>
    </reaction>
</comment>
<dbReference type="SMART" id="SM00091">
    <property type="entry name" value="PAS"/>
    <property type="match status" value="2"/>
</dbReference>
<dbReference type="FunFam" id="3.30.565.10:FF:000006">
    <property type="entry name" value="Sensor histidine kinase WalK"/>
    <property type="match status" value="1"/>
</dbReference>
<gene>
    <name evidence="12" type="ORF">JI744_15440</name>
</gene>
<feature type="domain" description="PAC" evidence="11">
    <location>
        <begin position="128"/>
        <end position="180"/>
    </location>
</feature>
<evidence type="ECO:0000256" key="8">
    <source>
        <dbReference type="SAM" id="Phobius"/>
    </source>
</evidence>
<dbReference type="InterPro" id="IPR000014">
    <property type="entry name" value="PAS"/>
</dbReference>
<dbReference type="InterPro" id="IPR036890">
    <property type="entry name" value="HATPase_C_sf"/>
</dbReference>
<feature type="transmembrane region" description="Helical" evidence="8">
    <location>
        <begin position="20"/>
        <end position="38"/>
    </location>
</feature>
<proteinExistence type="predicted"/>
<keyword evidence="7 8" id="KW-0472">Membrane</keyword>
<dbReference type="NCBIfam" id="TIGR00229">
    <property type="entry name" value="sensory_box"/>
    <property type="match status" value="2"/>
</dbReference>
<dbReference type="SUPFAM" id="SSF47384">
    <property type="entry name" value="Homodimeric domain of signal transducing histidine kinase"/>
    <property type="match status" value="1"/>
</dbReference>
<sequence>MNDLTDQTIIMLSPYVRLVLDHYMLVIILALSLLLYLARAQQLSKQYEAALRLKDDEIAVYLRALNAHAMVNITGADGRITFASDSLARATGYAPDELVGHEFRNILLSNPKDECLGLTSKLRAGQVWTGETKIRRRDGGIMWTRSSIIPVHDDLGTLLRTISLRTDITESKLLQAERQDRAMIDRLRDEVYIFSTKTFELLYLNKRALASSNWGESETVGKRLGDLSEVFDEQAFRARVTPLLQGDVDSILYETIFRGGAVEVNLQLEHSLDGTPRFVAVVRDITERKRAENERAEFVATVSHELRSPLTSIKGSLNLIASGVAGPMSERVGSLITVAQRNVDRLLRLINDLLDLEKLDANMTDFAVAPVDIVSFAEEVVAANAGYGHEYGVELRYMGPTSPIFAMISRDGMMQVLTNLLSNAVKFSPRGQFVDLEVVERPGGIRLSIIDRGCGIPPEAHHTLFSRFVQAHTQIDRQHVGTGLGLSIAKTIIEKQAGRIWFTSKVGVGTTFHVDLPISEGFRAVA</sequence>
<evidence type="ECO:0000256" key="7">
    <source>
        <dbReference type="ARBA" id="ARBA00023136"/>
    </source>
</evidence>
<comment type="caution">
    <text evidence="12">The sequence shown here is derived from an EMBL/GenBank/DDBJ whole genome shotgun (WGS) entry which is preliminary data.</text>
</comment>
<protein>
    <recommendedName>
        <fullName evidence="2">histidine kinase</fullName>
        <ecNumber evidence="2">2.7.13.3</ecNumber>
    </recommendedName>
</protein>
<dbReference type="InterPro" id="IPR050736">
    <property type="entry name" value="Sensor_HK_Regulatory"/>
</dbReference>
<dbReference type="PRINTS" id="PR00344">
    <property type="entry name" value="BCTRLSENSOR"/>
</dbReference>
<keyword evidence="13" id="KW-1185">Reference proteome</keyword>
<dbReference type="EC" id="2.7.13.3" evidence="2"/>
<evidence type="ECO:0000259" key="11">
    <source>
        <dbReference type="PROSITE" id="PS50113"/>
    </source>
</evidence>
<dbReference type="CDD" id="cd00130">
    <property type="entry name" value="PAS"/>
    <property type="match status" value="1"/>
</dbReference>
<keyword evidence="3" id="KW-0597">Phosphoprotein</keyword>
<dbReference type="PROSITE" id="PS50112">
    <property type="entry name" value="PAS"/>
    <property type="match status" value="1"/>
</dbReference>
<dbReference type="PANTHER" id="PTHR43711:SF31">
    <property type="entry name" value="HISTIDINE KINASE"/>
    <property type="match status" value="1"/>
</dbReference>
<accession>A0A8J7MTT5</accession>
<dbReference type="InterPro" id="IPR035965">
    <property type="entry name" value="PAS-like_dom_sf"/>
</dbReference>
<keyword evidence="4" id="KW-0808">Transferase</keyword>
<keyword evidence="8" id="KW-1133">Transmembrane helix</keyword>
<evidence type="ECO:0000313" key="13">
    <source>
        <dbReference type="Proteomes" id="UP000619033"/>
    </source>
</evidence>
<dbReference type="InterPro" id="IPR000700">
    <property type="entry name" value="PAS-assoc_C"/>
</dbReference>
<dbReference type="InterPro" id="IPR005467">
    <property type="entry name" value="His_kinase_dom"/>
</dbReference>
<dbReference type="GO" id="GO:0000155">
    <property type="term" value="F:phosphorelay sensor kinase activity"/>
    <property type="evidence" value="ECO:0007669"/>
    <property type="project" value="InterPro"/>
</dbReference>
<dbReference type="SMART" id="SM00086">
    <property type="entry name" value="PAC"/>
    <property type="match status" value="2"/>
</dbReference>
<keyword evidence="6" id="KW-0902">Two-component regulatory system</keyword>
<dbReference type="Pfam" id="PF00512">
    <property type="entry name" value="HisKA"/>
    <property type="match status" value="1"/>
</dbReference>
<dbReference type="PROSITE" id="PS50113">
    <property type="entry name" value="PAC"/>
    <property type="match status" value="1"/>
</dbReference>
<dbReference type="SMART" id="SM00387">
    <property type="entry name" value="HATPase_c"/>
    <property type="match status" value="1"/>
</dbReference>
<feature type="domain" description="Histidine kinase" evidence="9">
    <location>
        <begin position="301"/>
        <end position="520"/>
    </location>
</feature>
<dbReference type="Proteomes" id="UP000619033">
    <property type="component" value="Unassembled WGS sequence"/>
</dbReference>
<dbReference type="PANTHER" id="PTHR43711">
    <property type="entry name" value="TWO-COMPONENT HISTIDINE KINASE"/>
    <property type="match status" value="1"/>
</dbReference>
<evidence type="ECO:0000259" key="9">
    <source>
        <dbReference type="PROSITE" id="PS50109"/>
    </source>
</evidence>
<dbReference type="AlphaFoldDB" id="A0A8J7MTT5"/>
<dbReference type="SMART" id="SM00388">
    <property type="entry name" value="HisKA"/>
    <property type="match status" value="1"/>
</dbReference>
<evidence type="ECO:0000256" key="1">
    <source>
        <dbReference type="ARBA" id="ARBA00000085"/>
    </source>
</evidence>
<dbReference type="InterPro" id="IPR001610">
    <property type="entry name" value="PAC"/>
</dbReference>
<name>A0A8J7MTT5_9RHOB</name>
<evidence type="ECO:0000256" key="3">
    <source>
        <dbReference type="ARBA" id="ARBA00022553"/>
    </source>
</evidence>
<dbReference type="RefSeq" id="WP_202662028.1">
    <property type="nucleotide sequence ID" value="NZ_JAESVP010000008.1"/>
</dbReference>
<dbReference type="Gene3D" id="3.30.450.20">
    <property type="entry name" value="PAS domain"/>
    <property type="match status" value="2"/>
</dbReference>